<name>A0A832HZ31_UNCEI</name>
<accession>A0A832HZ31</accession>
<organism evidence="3">
    <name type="scientific">Eiseniibacteriota bacterium</name>
    <dbReference type="NCBI Taxonomy" id="2212470"/>
    <lineage>
        <taxon>Bacteria</taxon>
        <taxon>Candidatus Eiseniibacteriota</taxon>
    </lineage>
</organism>
<proteinExistence type="predicted"/>
<dbReference type="PANTHER" id="PTHR33799:SF1">
    <property type="entry name" value="PTS SYSTEM MANNOSE-SPECIFIC EIIAB COMPONENT-RELATED"/>
    <property type="match status" value="1"/>
</dbReference>
<reference evidence="3" key="1">
    <citation type="journal article" date="2020" name="mSystems">
        <title>Genome- and Community-Level Interaction Insights into Carbon Utilization and Element Cycling Functions of Hydrothermarchaeota in Hydrothermal Sediment.</title>
        <authorList>
            <person name="Zhou Z."/>
            <person name="Liu Y."/>
            <person name="Xu W."/>
            <person name="Pan J."/>
            <person name="Luo Z.H."/>
            <person name="Li M."/>
        </authorList>
    </citation>
    <scope>NUCLEOTIDE SEQUENCE [LARGE SCALE GENOMIC DNA]</scope>
    <source>
        <strain evidence="3">SpSt-381</strain>
    </source>
</reference>
<feature type="domain" description="PTS EIIA type-4" evidence="2">
    <location>
        <begin position="12"/>
        <end position="132"/>
    </location>
</feature>
<evidence type="ECO:0000313" key="3">
    <source>
        <dbReference type="EMBL" id="HGZ42104.1"/>
    </source>
</evidence>
<sequence length="140" mass="14726">MNAGAPSRGAERVPALLVMHADLAAALLRAAAAVYGPIEGVETLSNSGHSRETLEDAIVDRVGHWTHGGLVLTDFWGGSCHTCGIRAARGRGEVVVVTGVNLPMLLDYLHNRDGAEAAGLAERLLRKGQDSVRVQRGQPA</sequence>
<dbReference type="InterPro" id="IPR036662">
    <property type="entry name" value="PTS_EIIA_man-typ_sf"/>
</dbReference>
<evidence type="ECO:0000256" key="1">
    <source>
        <dbReference type="ARBA" id="ARBA00022679"/>
    </source>
</evidence>
<evidence type="ECO:0000259" key="2">
    <source>
        <dbReference type="PROSITE" id="PS51096"/>
    </source>
</evidence>
<dbReference type="EMBL" id="DSQF01000003">
    <property type="protein sequence ID" value="HGZ42104.1"/>
    <property type="molecule type" value="Genomic_DNA"/>
</dbReference>
<dbReference type="GO" id="GO:0016740">
    <property type="term" value="F:transferase activity"/>
    <property type="evidence" value="ECO:0007669"/>
    <property type="project" value="UniProtKB-KW"/>
</dbReference>
<dbReference type="GO" id="GO:0009401">
    <property type="term" value="P:phosphoenolpyruvate-dependent sugar phosphotransferase system"/>
    <property type="evidence" value="ECO:0007669"/>
    <property type="project" value="InterPro"/>
</dbReference>
<protein>
    <recommendedName>
        <fullName evidence="2">PTS EIIA type-4 domain-containing protein</fullName>
    </recommendedName>
</protein>
<dbReference type="Pfam" id="PF03610">
    <property type="entry name" value="EIIA-man"/>
    <property type="match status" value="1"/>
</dbReference>
<dbReference type="SUPFAM" id="SSF53062">
    <property type="entry name" value="PTS system fructose IIA component-like"/>
    <property type="match status" value="1"/>
</dbReference>
<dbReference type="PROSITE" id="PS51096">
    <property type="entry name" value="PTS_EIIA_TYPE_4"/>
    <property type="match status" value="1"/>
</dbReference>
<comment type="caution">
    <text evidence="3">The sequence shown here is derived from an EMBL/GenBank/DDBJ whole genome shotgun (WGS) entry which is preliminary data.</text>
</comment>
<dbReference type="GO" id="GO:0016020">
    <property type="term" value="C:membrane"/>
    <property type="evidence" value="ECO:0007669"/>
    <property type="project" value="InterPro"/>
</dbReference>
<dbReference type="InterPro" id="IPR004701">
    <property type="entry name" value="PTS_EIIA_man-typ"/>
</dbReference>
<dbReference type="PANTHER" id="PTHR33799">
    <property type="entry name" value="PTS PERMEASE-RELATED-RELATED"/>
    <property type="match status" value="1"/>
</dbReference>
<dbReference type="AlphaFoldDB" id="A0A832HZ31"/>
<gene>
    <name evidence="3" type="ORF">ENR23_01535</name>
</gene>
<dbReference type="Gene3D" id="3.40.50.510">
    <property type="entry name" value="Phosphotransferase system, mannose-type IIA component"/>
    <property type="match status" value="1"/>
</dbReference>
<dbReference type="InterPro" id="IPR051471">
    <property type="entry name" value="Bacterial_PTS_sugar_comp"/>
</dbReference>
<keyword evidence="1" id="KW-0808">Transferase</keyword>